<evidence type="ECO:0000256" key="4">
    <source>
        <dbReference type="ARBA" id="ARBA00022475"/>
    </source>
</evidence>
<evidence type="ECO:0000256" key="3">
    <source>
        <dbReference type="ARBA" id="ARBA00006071"/>
    </source>
</evidence>
<dbReference type="SUPFAM" id="SSF54534">
    <property type="entry name" value="FKBP-like"/>
    <property type="match status" value="1"/>
</dbReference>
<dbReference type="EMBL" id="CP110232">
    <property type="protein sequence ID" value="WEG73731.1"/>
    <property type="molecule type" value="Genomic_DNA"/>
</dbReference>
<dbReference type="InterPro" id="IPR050245">
    <property type="entry name" value="PrsA_foldase"/>
</dbReference>
<evidence type="ECO:0000256" key="12">
    <source>
        <dbReference type="SAM" id="MobiDB-lite"/>
    </source>
</evidence>
<evidence type="ECO:0000256" key="9">
    <source>
        <dbReference type="ARBA" id="ARBA00023235"/>
    </source>
</evidence>
<dbReference type="SUPFAM" id="SSF109998">
    <property type="entry name" value="Triger factor/SurA peptide-binding domain-like"/>
    <property type="match status" value="1"/>
</dbReference>
<dbReference type="PANTHER" id="PTHR47245:SF1">
    <property type="entry name" value="FOLDASE PROTEIN PRSA"/>
    <property type="match status" value="1"/>
</dbReference>
<comment type="subcellular location">
    <subcellularLocation>
        <location evidence="2 11">Cell membrane</location>
        <topology evidence="2 11">Lipid-anchor</topology>
    </subcellularLocation>
</comment>
<dbReference type="InterPro" id="IPR000297">
    <property type="entry name" value="PPIase_PpiC"/>
</dbReference>
<name>A0AAF0CVR4_9ENTE</name>
<feature type="region of interest" description="Disordered" evidence="12">
    <location>
        <begin position="296"/>
        <end position="338"/>
    </location>
</feature>
<feature type="compositionally biased region" description="Basic and acidic residues" evidence="12">
    <location>
        <begin position="301"/>
        <end position="338"/>
    </location>
</feature>
<dbReference type="HAMAP" id="MF_01145">
    <property type="entry name" value="Foldase_PrsA"/>
    <property type="match status" value="1"/>
</dbReference>
<dbReference type="RefSeq" id="WP_275469531.1">
    <property type="nucleotide sequence ID" value="NZ_CP110232.1"/>
</dbReference>
<dbReference type="AlphaFoldDB" id="A0AAF0CVR4"/>
<protein>
    <recommendedName>
        <fullName evidence="11">Foldase protein PrsA</fullName>
        <ecNumber evidence="11">5.2.1.8</ecNumber>
    </recommendedName>
</protein>
<comment type="catalytic activity">
    <reaction evidence="1 11">
        <text>[protein]-peptidylproline (omega=180) = [protein]-peptidylproline (omega=0)</text>
        <dbReference type="Rhea" id="RHEA:16237"/>
        <dbReference type="Rhea" id="RHEA-COMP:10747"/>
        <dbReference type="Rhea" id="RHEA-COMP:10748"/>
        <dbReference type="ChEBI" id="CHEBI:83833"/>
        <dbReference type="ChEBI" id="CHEBI:83834"/>
        <dbReference type="EC" id="5.2.1.8"/>
    </reaction>
</comment>
<comment type="function">
    <text evidence="11">Plays a major role in protein secretion by helping the post-translocational extracellular folding of several secreted proteins.</text>
</comment>
<evidence type="ECO:0000256" key="11">
    <source>
        <dbReference type="HAMAP-Rule" id="MF_01145"/>
    </source>
</evidence>
<dbReference type="Gene3D" id="3.10.50.40">
    <property type="match status" value="1"/>
</dbReference>
<keyword evidence="4 11" id="KW-1003">Cell membrane</keyword>
<dbReference type="Pfam" id="PF00639">
    <property type="entry name" value="Rotamase"/>
    <property type="match status" value="1"/>
</dbReference>
<evidence type="ECO:0000256" key="1">
    <source>
        <dbReference type="ARBA" id="ARBA00000971"/>
    </source>
</evidence>
<feature type="signal peptide" evidence="13">
    <location>
        <begin position="1"/>
        <end position="20"/>
    </location>
</feature>
<dbReference type="InterPro" id="IPR023059">
    <property type="entry name" value="Foldase_PrsA"/>
</dbReference>
<sequence length="338" mass="37823">MKKKKLALAVVSLFSVMTLAACSSNSSKDLVTMKGDTITMEEFFDEIKTDQQVQGKLQNSIIFKVAENGYGDKVEKKEIDKMFNEQKEQFGDQFESQLAAAGMTEAKYKETIKQSLAFKKMQESHVKITDKDLKAVWESFHPEVEVDLIGMTDEKEAKKVLDKVKDGEDFAKLAKKYSEDPSKDEKGRVMFDSTSTAVPGEVQAAAYKLKDGKTSDLIEVTQTGQDGSESKGYYIVKMVKNQEKGNDMKPFKKKLTKLATDQKMADSEFIQSVISKELKKANVKIKDNSLKGVLAGFVEEEPAKKEDKKADDKSESKKDKKSDDKSSEGKSETTVDKK</sequence>
<dbReference type="PROSITE" id="PS50198">
    <property type="entry name" value="PPIC_PPIASE_2"/>
    <property type="match status" value="1"/>
</dbReference>
<evidence type="ECO:0000259" key="14">
    <source>
        <dbReference type="PROSITE" id="PS50198"/>
    </source>
</evidence>
<dbReference type="Proteomes" id="UP001179647">
    <property type="component" value="Chromosome"/>
</dbReference>
<comment type="similarity">
    <text evidence="3 11">Belongs to the PrsA family.</text>
</comment>
<dbReference type="Gene3D" id="1.10.4030.10">
    <property type="entry name" value="Porin chaperone SurA, peptide-binding domain"/>
    <property type="match status" value="1"/>
</dbReference>
<feature type="chain" id="PRO_5041988441" description="Foldase protein PrsA" evidence="13">
    <location>
        <begin position="21"/>
        <end position="338"/>
    </location>
</feature>
<dbReference type="InterPro" id="IPR046357">
    <property type="entry name" value="PPIase_dom_sf"/>
</dbReference>
<keyword evidence="5 11" id="KW-0732">Signal</keyword>
<dbReference type="GO" id="GO:0006457">
    <property type="term" value="P:protein folding"/>
    <property type="evidence" value="ECO:0007669"/>
    <property type="project" value="UniProtKB-UniRule"/>
</dbReference>
<reference evidence="15" key="1">
    <citation type="submission" date="2022-10" db="EMBL/GenBank/DDBJ databases">
        <title>Vagococcus sp. isolated from poultry meat.</title>
        <authorList>
            <person name="Johansson P."/>
            <person name="Bjorkroth J."/>
        </authorList>
    </citation>
    <scope>NUCLEOTIDE SEQUENCE</scope>
    <source>
        <strain evidence="15">STAA11</strain>
    </source>
</reference>
<keyword evidence="8 11" id="KW-0564">Palmitate</keyword>
<dbReference type="EC" id="5.2.1.8" evidence="11"/>
<evidence type="ECO:0000256" key="10">
    <source>
        <dbReference type="ARBA" id="ARBA00023288"/>
    </source>
</evidence>
<dbReference type="PROSITE" id="PS51257">
    <property type="entry name" value="PROKAR_LIPOPROTEIN"/>
    <property type="match status" value="1"/>
</dbReference>
<keyword evidence="16" id="KW-1185">Reference proteome</keyword>
<dbReference type="InterPro" id="IPR027304">
    <property type="entry name" value="Trigger_fact/SurA_dom_sf"/>
</dbReference>
<evidence type="ECO:0000313" key="15">
    <source>
        <dbReference type="EMBL" id="WEG73731.1"/>
    </source>
</evidence>
<evidence type="ECO:0000256" key="6">
    <source>
        <dbReference type="ARBA" id="ARBA00023110"/>
    </source>
</evidence>
<evidence type="ECO:0000256" key="2">
    <source>
        <dbReference type="ARBA" id="ARBA00004193"/>
    </source>
</evidence>
<feature type="domain" description="PpiC" evidence="14">
    <location>
        <begin position="118"/>
        <end position="240"/>
    </location>
</feature>
<keyword evidence="6 11" id="KW-0697">Rotamase</keyword>
<keyword evidence="10 11" id="KW-0449">Lipoprotein</keyword>
<gene>
    <name evidence="11" type="primary">prsA</name>
    <name evidence="15" type="ORF">OL234_02135</name>
</gene>
<proteinExistence type="inferred from homology"/>
<dbReference type="GO" id="GO:0003755">
    <property type="term" value="F:peptidyl-prolyl cis-trans isomerase activity"/>
    <property type="evidence" value="ECO:0007669"/>
    <property type="project" value="UniProtKB-UniRule"/>
</dbReference>
<organism evidence="15 16">
    <name type="scientific">Vagococcus intermedius</name>
    <dbReference type="NCBI Taxonomy" id="2991418"/>
    <lineage>
        <taxon>Bacteria</taxon>
        <taxon>Bacillati</taxon>
        <taxon>Bacillota</taxon>
        <taxon>Bacilli</taxon>
        <taxon>Lactobacillales</taxon>
        <taxon>Enterococcaceae</taxon>
        <taxon>Vagococcus</taxon>
    </lineage>
</organism>
<evidence type="ECO:0000256" key="5">
    <source>
        <dbReference type="ARBA" id="ARBA00022729"/>
    </source>
</evidence>
<evidence type="ECO:0000313" key="16">
    <source>
        <dbReference type="Proteomes" id="UP001179647"/>
    </source>
</evidence>
<accession>A0AAF0CVR4</accession>
<dbReference type="GO" id="GO:0005886">
    <property type="term" value="C:plasma membrane"/>
    <property type="evidence" value="ECO:0007669"/>
    <property type="project" value="UniProtKB-SubCell"/>
</dbReference>
<keyword evidence="7 11" id="KW-0472">Membrane</keyword>
<evidence type="ECO:0000256" key="8">
    <source>
        <dbReference type="ARBA" id="ARBA00023139"/>
    </source>
</evidence>
<evidence type="ECO:0000256" key="13">
    <source>
        <dbReference type="SAM" id="SignalP"/>
    </source>
</evidence>
<dbReference type="KEGG" id="vie:OL234_02135"/>
<dbReference type="PANTHER" id="PTHR47245">
    <property type="entry name" value="PEPTIDYLPROLYL ISOMERASE"/>
    <property type="match status" value="1"/>
</dbReference>
<keyword evidence="9 11" id="KW-0413">Isomerase</keyword>
<evidence type="ECO:0000256" key="7">
    <source>
        <dbReference type="ARBA" id="ARBA00023136"/>
    </source>
</evidence>